<comment type="subcellular location">
    <subcellularLocation>
        <location evidence="1">Membrane</location>
        <topology evidence="1">Single-pass membrane protein</topology>
    </subcellularLocation>
</comment>
<organism evidence="7 8">
    <name type="scientific">Colocasia esculenta</name>
    <name type="common">Wild taro</name>
    <name type="synonym">Arum esculentum</name>
    <dbReference type="NCBI Taxonomy" id="4460"/>
    <lineage>
        <taxon>Eukaryota</taxon>
        <taxon>Viridiplantae</taxon>
        <taxon>Streptophyta</taxon>
        <taxon>Embryophyta</taxon>
        <taxon>Tracheophyta</taxon>
        <taxon>Spermatophyta</taxon>
        <taxon>Magnoliopsida</taxon>
        <taxon>Liliopsida</taxon>
        <taxon>Araceae</taxon>
        <taxon>Aroideae</taxon>
        <taxon>Colocasieae</taxon>
        <taxon>Colocasia</taxon>
    </lineage>
</organism>
<evidence type="ECO:0000256" key="4">
    <source>
        <dbReference type="SAM" id="SignalP"/>
    </source>
</evidence>
<evidence type="ECO:0000313" key="7">
    <source>
        <dbReference type="EMBL" id="MQM03034.1"/>
    </source>
</evidence>
<evidence type="ECO:0000256" key="1">
    <source>
        <dbReference type="ARBA" id="ARBA00004167"/>
    </source>
</evidence>
<dbReference type="Pfam" id="PF14380">
    <property type="entry name" value="WAK_assoc"/>
    <property type="match status" value="1"/>
</dbReference>
<comment type="caution">
    <text evidence="7">The sequence shown here is derived from an EMBL/GenBank/DDBJ whole genome shotgun (WGS) entry which is preliminary data.</text>
</comment>
<dbReference type="InterPro" id="IPR032872">
    <property type="entry name" value="WAK_assoc_C"/>
</dbReference>
<feature type="domain" description="Wall-associated receptor kinase galacturonan-binding" evidence="5">
    <location>
        <begin position="41"/>
        <end position="101"/>
    </location>
</feature>
<dbReference type="GO" id="GO:0016020">
    <property type="term" value="C:membrane"/>
    <property type="evidence" value="ECO:0007669"/>
    <property type="project" value="UniProtKB-SubCell"/>
</dbReference>
<dbReference type="OrthoDB" id="1933476at2759"/>
<dbReference type="Proteomes" id="UP000652761">
    <property type="component" value="Unassembled WGS sequence"/>
</dbReference>
<reference evidence="7" key="1">
    <citation type="submission" date="2017-07" db="EMBL/GenBank/DDBJ databases">
        <title>Taro Niue Genome Assembly and Annotation.</title>
        <authorList>
            <person name="Atibalentja N."/>
            <person name="Keating K."/>
            <person name="Fields C.J."/>
        </authorList>
    </citation>
    <scope>NUCLEOTIDE SEQUENCE</scope>
    <source>
        <strain evidence="7">Niue_2</strain>
        <tissue evidence="7">Leaf</tissue>
    </source>
</reference>
<dbReference type="AlphaFoldDB" id="A0A843WFX3"/>
<sequence>MIPLCSSRSITASLPITTIVLVTILTFSSMPTPASSQYNACKTSCGGIPVHYPFGTGPGCGSPQFQPYVTCDPQQGLTFTTHSGTYPIQSVDYANQILYIRDPSMSSCACTSPSSGFGLDWDAPFTFLDGSVFALLGCSPAITSPDYYTNSSGGNGPLCDTSSSVCSLLYSCPAVGQQLAAPAPTCCVYAPVSLGPSFDIDLKKLQCGGYAGIYSFGGQESDPRQWKFGIAVKYKFSVDNVFPRACANCEKSNGACGYTAGELGAFTCNCPNGLNTSSDCFFMASYHSGVEERSSTTPRLGLAMGKYL</sequence>
<evidence type="ECO:0000256" key="3">
    <source>
        <dbReference type="ARBA" id="ARBA00023180"/>
    </source>
</evidence>
<evidence type="ECO:0000259" key="6">
    <source>
        <dbReference type="Pfam" id="PF14380"/>
    </source>
</evidence>
<dbReference type="PANTHER" id="PTHR33355:SF10">
    <property type="entry name" value="EGF-LIKE DOMAIN-CONTAINING PROTEIN"/>
    <property type="match status" value="1"/>
</dbReference>
<evidence type="ECO:0000259" key="5">
    <source>
        <dbReference type="Pfam" id="PF13947"/>
    </source>
</evidence>
<evidence type="ECO:0000256" key="2">
    <source>
        <dbReference type="ARBA" id="ARBA00022729"/>
    </source>
</evidence>
<feature type="signal peptide" evidence="4">
    <location>
        <begin position="1"/>
        <end position="36"/>
    </location>
</feature>
<dbReference type="InterPro" id="IPR025287">
    <property type="entry name" value="WAK_GUB"/>
</dbReference>
<dbReference type="Pfam" id="PF13947">
    <property type="entry name" value="GUB_WAK_bind"/>
    <property type="match status" value="1"/>
</dbReference>
<accession>A0A843WFX3</accession>
<dbReference type="EMBL" id="NMUH01002964">
    <property type="protein sequence ID" value="MQM03034.1"/>
    <property type="molecule type" value="Genomic_DNA"/>
</dbReference>
<gene>
    <name evidence="7" type="ORF">Taro_035808</name>
</gene>
<dbReference type="PANTHER" id="PTHR33355">
    <property type="entry name" value="WALL-ASSOCIATED RECEPTOR KINASE CARBOXY-TERMINAL PROTEIN-RELATED"/>
    <property type="match status" value="1"/>
</dbReference>
<keyword evidence="3" id="KW-0325">Glycoprotein</keyword>
<keyword evidence="8" id="KW-1185">Reference proteome</keyword>
<dbReference type="GO" id="GO:0030247">
    <property type="term" value="F:polysaccharide binding"/>
    <property type="evidence" value="ECO:0007669"/>
    <property type="project" value="InterPro"/>
</dbReference>
<feature type="domain" description="Wall-associated receptor kinase C-terminal" evidence="6">
    <location>
        <begin position="223"/>
        <end position="272"/>
    </location>
</feature>
<feature type="chain" id="PRO_5033009518" description="Wall-associated receptor kinase galacturonan-binding domain-containing protein" evidence="4">
    <location>
        <begin position="37"/>
        <end position="308"/>
    </location>
</feature>
<evidence type="ECO:0008006" key="9">
    <source>
        <dbReference type="Google" id="ProtNLM"/>
    </source>
</evidence>
<name>A0A843WFX3_COLES</name>
<keyword evidence="2 4" id="KW-0732">Signal</keyword>
<protein>
    <recommendedName>
        <fullName evidence="9">Wall-associated receptor kinase galacturonan-binding domain-containing protein</fullName>
    </recommendedName>
</protein>
<proteinExistence type="predicted"/>
<evidence type="ECO:0000313" key="8">
    <source>
        <dbReference type="Proteomes" id="UP000652761"/>
    </source>
</evidence>